<evidence type="ECO:0000259" key="2">
    <source>
        <dbReference type="PROSITE" id="PS50966"/>
    </source>
</evidence>
<evidence type="ECO:0000256" key="1">
    <source>
        <dbReference type="PROSITE-ProRule" id="PRU00325"/>
    </source>
</evidence>
<sequence>MFLLKSNEYIESEDKKQVIRLPQSVADIVDALHLVKSVNRGKTIPSNIMLQVLLYGDTFKRIITRIEVKYDEFEKKYSQLFEKLLSKGLVIEPSRKSYYDRFWKDIDEKIDIDKLQKTLDYVLEPLRNNGLSVSFKSGLKFNHKFSEALEAYVFQGRIQGVSFFNKFNKSLTIYSKVRGSQVKQSVSDALIDYYVLLRLEQTDKGIRVIYGCTCPHARGESRDSHNRSIPASYTGACKHVLANLFYFFPNIYSYIVAYRNGLSEKSYSEALNKISEAYDNFRSRLDEITKNYSHDPQLPSEEEAFLRDVYSDIVYLFAKPFFFGNTDDVESDKSLFIEVKKIVPSVSHLHEFESLWKSLSTETIEITEEVNRSESETSSNDLSYVLKKIEDIGIYERLYRVKRLLNGLQGSMEDTLYTRSILACLVLGSNLESDPVIVSVYGDPGTGKTLTAIGLGELLGFKSLVIERDISTEDVLNEAKSMVIKRIEKYMEFFENVVLPKVPKERMEEASNFFKNSVEEIVSTIITDDHRNAIDIAKKLAKTFASLYGINTKRVITNLAKLYLSLMKLTRKLYLDYTSDEVVKRKVLDERRTMLINLQKLGLISNADEKEKFNSGAVRWDVYQTSFGYRISIYIDLHYLYSKFGGDKEKILKVIEELSNLGRIRYIQQKGGVAEIKLSESPYLEKFLRTREEDISNRLIWVGGELTRMGVILIDESRRSPELLERMLTDLSKAARDSRRTNVIITTDNAEPLMEAESNPRLDPFHSRVNFEVSTPSATVEATIEESIREINNLDVSSELPLITFDELYFLNILSNFVSIPERFMQITYSIPLLMVYDFKILRPEIVATIDKSNAKDASPLILLIPKGSFETSDIKDDYETPSWGIELPAIRRLSERRFGHHVVRAMKSLAIVEKKAVVDEESFITALSMVLPSRIIPIDVQDPYKYFDYKHKVLDTIISKIKEILRVNKTATENLIEVLGSMSSVSPDLLKKALDEMIENPVLIAILCRFLEQMLVSKKSREFIEYSKNIPGLYKTLELLIRYEKLPVKLT</sequence>
<organism evidence="3">
    <name type="scientific">Ignisphaera aggregans</name>
    <dbReference type="NCBI Taxonomy" id="334771"/>
    <lineage>
        <taxon>Archaea</taxon>
        <taxon>Thermoproteota</taxon>
        <taxon>Thermoprotei</taxon>
        <taxon>Desulfurococcales</taxon>
        <taxon>Desulfurococcaceae</taxon>
        <taxon>Ignisphaera</taxon>
    </lineage>
</organism>
<reference evidence="3" key="1">
    <citation type="journal article" date="2020" name="mSystems">
        <title>Genome- and Community-Level Interaction Insights into Carbon Utilization and Element Cycling Functions of Hydrothermarchaeota in Hydrothermal Sediment.</title>
        <authorList>
            <person name="Zhou Z."/>
            <person name="Liu Y."/>
            <person name="Xu W."/>
            <person name="Pan J."/>
            <person name="Luo Z.H."/>
            <person name="Li M."/>
        </authorList>
    </citation>
    <scope>NUCLEOTIDE SEQUENCE [LARGE SCALE GENOMIC DNA]</scope>
    <source>
        <strain evidence="3">SpSt-658</strain>
    </source>
</reference>
<gene>
    <name evidence="3" type="ORF">ENU31_03955</name>
</gene>
<evidence type="ECO:0000313" key="3">
    <source>
        <dbReference type="EMBL" id="HGM07546.1"/>
    </source>
</evidence>
<dbReference type="AlphaFoldDB" id="A0A7C4D0Y0"/>
<dbReference type="EMBL" id="DTCA01000116">
    <property type="protein sequence ID" value="HGM07546.1"/>
    <property type="molecule type" value="Genomic_DNA"/>
</dbReference>
<feature type="domain" description="SWIM-type" evidence="2">
    <location>
        <begin position="193"/>
        <end position="248"/>
    </location>
</feature>
<dbReference type="PROSITE" id="PS50966">
    <property type="entry name" value="ZF_SWIM"/>
    <property type="match status" value="1"/>
</dbReference>
<dbReference type="SUPFAM" id="SSF52540">
    <property type="entry name" value="P-loop containing nucleoside triphosphate hydrolases"/>
    <property type="match status" value="2"/>
</dbReference>
<keyword evidence="1" id="KW-0479">Metal-binding</keyword>
<protein>
    <recommendedName>
        <fullName evidence="2">SWIM-type domain-containing protein</fullName>
    </recommendedName>
</protein>
<comment type="caution">
    <text evidence="3">The sequence shown here is derived from an EMBL/GenBank/DDBJ whole genome shotgun (WGS) entry which is preliminary data.</text>
</comment>
<dbReference type="GO" id="GO:0008270">
    <property type="term" value="F:zinc ion binding"/>
    <property type="evidence" value="ECO:0007669"/>
    <property type="project" value="UniProtKB-KW"/>
</dbReference>
<keyword evidence="1" id="KW-0863">Zinc-finger</keyword>
<dbReference type="InterPro" id="IPR027417">
    <property type="entry name" value="P-loop_NTPase"/>
</dbReference>
<name>A0A7C4D0Y0_9CREN</name>
<dbReference type="InterPro" id="IPR007527">
    <property type="entry name" value="Znf_SWIM"/>
</dbReference>
<accession>A0A7C4D0Y0</accession>
<keyword evidence="1" id="KW-0862">Zinc</keyword>
<proteinExistence type="predicted"/>